<feature type="domain" description="DUF58" evidence="3">
    <location>
        <begin position="220"/>
        <end position="258"/>
    </location>
</feature>
<keyword evidence="2" id="KW-1133">Transmembrane helix</keyword>
<evidence type="ECO:0000313" key="4">
    <source>
        <dbReference type="EMBL" id="MFD2111138.1"/>
    </source>
</evidence>
<dbReference type="RefSeq" id="WP_386023950.1">
    <property type="nucleotide sequence ID" value="NZ_JBHUHX010000009.1"/>
</dbReference>
<comment type="caution">
    <text evidence="4">The sequence shown here is derived from an EMBL/GenBank/DDBJ whole genome shotgun (WGS) entry which is preliminary data.</text>
</comment>
<dbReference type="EMBL" id="JBHUHX010000009">
    <property type="protein sequence ID" value="MFD2111138.1"/>
    <property type="molecule type" value="Genomic_DNA"/>
</dbReference>
<dbReference type="PANTHER" id="PTHR34351:SF1">
    <property type="entry name" value="SLR1927 PROTEIN"/>
    <property type="match status" value="1"/>
</dbReference>
<feature type="region of interest" description="Disordered" evidence="1">
    <location>
        <begin position="187"/>
        <end position="228"/>
    </location>
</feature>
<dbReference type="Proteomes" id="UP001597337">
    <property type="component" value="Unassembled WGS sequence"/>
</dbReference>
<protein>
    <submittedName>
        <fullName evidence="4">DUF58 domain-containing protein</fullName>
    </submittedName>
</protein>
<dbReference type="PANTHER" id="PTHR34351">
    <property type="entry name" value="SLR1927 PROTEIN-RELATED"/>
    <property type="match status" value="1"/>
</dbReference>
<evidence type="ECO:0000256" key="2">
    <source>
        <dbReference type="SAM" id="Phobius"/>
    </source>
</evidence>
<feature type="transmembrane region" description="Helical" evidence="2">
    <location>
        <begin position="62"/>
        <end position="83"/>
    </location>
</feature>
<reference evidence="5" key="1">
    <citation type="journal article" date="2019" name="Int. J. Syst. Evol. Microbiol.">
        <title>The Global Catalogue of Microorganisms (GCM) 10K type strain sequencing project: providing services to taxonomists for standard genome sequencing and annotation.</title>
        <authorList>
            <consortium name="The Broad Institute Genomics Platform"/>
            <consortium name="The Broad Institute Genome Sequencing Center for Infectious Disease"/>
            <person name="Wu L."/>
            <person name="Ma J."/>
        </authorList>
    </citation>
    <scope>NUCLEOTIDE SEQUENCE [LARGE SCALE GENOMIC DNA]</scope>
    <source>
        <strain evidence="5">KACC 12597</strain>
    </source>
</reference>
<evidence type="ECO:0000256" key="1">
    <source>
        <dbReference type="SAM" id="MobiDB-lite"/>
    </source>
</evidence>
<feature type="transmembrane region" description="Helical" evidence="2">
    <location>
        <begin position="33"/>
        <end position="56"/>
    </location>
</feature>
<keyword evidence="5" id="KW-1185">Reference proteome</keyword>
<sequence length="322" mass="35643">MSPRNRIRRVFEGLLRRVPSGPDGVARVRARQIYILPTATGMLFGAVLMLMLIGSLNYQNNLGLLFTFFLASVGIVAMHHAWFNLLGLAIQVRGGTAVFAGETAQFEVALRSERPRPRYDIRVLKDGQGPDPHYVPPGDQRSVHLGIATERRGPLRLVDLKVETHHPMGLFRAWCLIASDASTLVYPKPATQAPPPASDAGDDRRPHRHRGEGAEDYQGSRGYRPGDSPRHIDWKAFARERGLTVKVFGGDQGQELWLDWSHLDAPDPEVRLSLLARQVLDASTARIRFGLRLPGAVEGLDQGAAHTQRCLTRLALFGYEGA</sequence>
<accession>A0ABW4Y5H8</accession>
<dbReference type="Pfam" id="PF01882">
    <property type="entry name" value="DUF58"/>
    <property type="match status" value="1"/>
</dbReference>
<keyword evidence="2" id="KW-0812">Transmembrane</keyword>
<keyword evidence="2" id="KW-0472">Membrane</keyword>
<name>A0ABW4Y5H8_9GAMM</name>
<organism evidence="4 5">
    <name type="scientific">Thiorhodococcus fuscus</name>
    <dbReference type="NCBI Taxonomy" id="527200"/>
    <lineage>
        <taxon>Bacteria</taxon>
        <taxon>Pseudomonadati</taxon>
        <taxon>Pseudomonadota</taxon>
        <taxon>Gammaproteobacteria</taxon>
        <taxon>Chromatiales</taxon>
        <taxon>Chromatiaceae</taxon>
        <taxon>Thiorhodococcus</taxon>
    </lineage>
</organism>
<evidence type="ECO:0000259" key="3">
    <source>
        <dbReference type="Pfam" id="PF01882"/>
    </source>
</evidence>
<gene>
    <name evidence="4" type="ORF">ACFSJC_04685</name>
</gene>
<evidence type="ECO:0000313" key="5">
    <source>
        <dbReference type="Proteomes" id="UP001597337"/>
    </source>
</evidence>
<proteinExistence type="predicted"/>
<dbReference type="InterPro" id="IPR002881">
    <property type="entry name" value="DUF58"/>
</dbReference>